<evidence type="ECO:0000256" key="4">
    <source>
        <dbReference type="ARBA" id="ARBA00023186"/>
    </source>
</evidence>
<dbReference type="NCBIfam" id="NF009489">
    <property type="entry name" value="PRK12851.1"/>
    <property type="match status" value="1"/>
</dbReference>
<dbReference type="Gene3D" id="3.30.260.10">
    <property type="entry name" value="TCP-1-like chaperonin intermediate domain"/>
    <property type="match status" value="1"/>
</dbReference>
<evidence type="ECO:0000313" key="7">
    <source>
        <dbReference type="EnsemblPlants" id="Pp3c24_12180V3.1"/>
    </source>
</evidence>
<dbReference type="CDD" id="cd03344">
    <property type="entry name" value="GroEL"/>
    <property type="match status" value="1"/>
</dbReference>
<dbReference type="GeneID" id="112277020"/>
<dbReference type="RefSeq" id="XP_024364728.1">
    <property type="nucleotide sequence ID" value="XM_024508960.2"/>
</dbReference>
<reference evidence="7" key="3">
    <citation type="submission" date="2020-12" db="UniProtKB">
        <authorList>
            <consortium name="EnsemblPlants"/>
        </authorList>
    </citation>
    <scope>IDENTIFICATION</scope>
</reference>
<name>A0A2K1IGG6_PHYPA</name>
<keyword evidence="3" id="KW-0067">ATP-binding</keyword>
<dbReference type="Gene3D" id="3.50.7.10">
    <property type="entry name" value="GroEL"/>
    <property type="match status" value="1"/>
</dbReference>
<dbReference type="GO" id="GO:0005524">
    <property type="term" value="F:ATP binding"/>
    <property type="evidence" value="ECO:0007669"/>
    <property type="project" value="UniProtKB-KW"/>
</dbReference>
<dbReference type="SUPFAM" id="SSF52029">
    <property type="entry name" value="GroEL apical domain-like"/>
    <property type="match status" value="1"/>
</dbReference>
<dbReference type="Gramene" id="Pp3c24_12180V3.2">
    <property type="protein sequence ID" value="Pp3c24_12180V3.2"/>
    <property type="gene ID" value="Pp3c24_12180"/>
</dbReference>
<dbReference type="Gene3D" id="1.10.560.10">
    <property type="entry name" value="GroEL-like equatorial domain"/>
    <property type="match status" value="1"/>
</dbReference>
<protein>
    <recommendedName>
        <fullName evidence="9">RuBisCO large subunit-binding protein subunit alpha, chloroplastic</fullName>
    </recommendedName>
</protein>
<dbReference type="NCBIfam" id="NF009488">
    <property type="entry name" value="PRK12850.1"/>
    <property type="match status" value="1"/>
</dbReference>
<dbReference type="InterPro" id="IPR002423">
    <property type="entry name" value="Cpn60/GroEL/TCP-1"/>
</dbReference>
<dbReference type="PANTHER" id="PTHR45633">
    <property type="entry name" value="60 KDA HEAT SHOCK PROTEIN, MITOCHONDRIAL"/>
    <property type="match status" value="1"/>
</dbReference>
<dbReference type="Gramene" id="Pp3c24_12180V3.1">
    <property type="protein sequence ID" value="Pp3c24_12180V3.1"/>
    <property type="gene ID" value="Pp3c24_12180"/>
</dbReference>
<dbReference type="Proteomes" id="UP000006727">
    <property type="component" value="Chromosome 24"/>
</dbReference>
<dbReference type="NCBIfam" id="NF009487">
    <property type="entry name" value="PRK12849.1"/>
    <property type="match status" value="1"/>
</dbReference>
<dbReference type="EnsemblPlants" id="Pp3c24_12180V3.2">
    <property type="protein sequence ID" value="Pp3c24_12180V3.2"/>
    <property type="gene ID" value="Pp3c24_12180"/>
</dbReference>
<keyword evidence="2" id="KW-0547">Nucleotide-binding</keyword>
<sequence>MATNAMLANRMTAASSVAVAPAPAAASLKSTSRVGGFLKGRNNLAGKSKSQVYGQRNMKGRLAVRANAKDICFGQDSRAAMQAGIDKLADSVGVTLGPRGRNVVLDEFGAPKVINDGVTIARAIELPNAMENAGAALIREVASRTNDSAGDGTTTACVLARELIKMGLLNVTSGANPISVKKGIDKTIAALVEELQKRAVPVEGRETIKAVASISAGNDDLIGTMIADAIDKVGPDGVLSIESSSSFETTVDVEEGMEIDRGYISPQFVTNQEKLLVEFANAKVLVTDQKLTSIKEIIPVLEKTTQMNVPLFIVAEDITGEALATLVVNKLRGVVQVAAIKAPGFGERRKALLQDIAIMTGAEFIATDLGMKVENTEVDQLGSARKITVRNTSTTMIADSASKDEIQARIAQIKKELAETDSVYDTEKLSERIAKLSGGVAVIKVGAATETELEDRKLRIEDAKNATFAAIEEGIVPGGGAALVHLSAMVPSIKDTLEDPEEKIGADIVQRALSAPANLIAHNAGVEGAVVVEKIFDSEWAMGYNAMTDKYENLLEAGVIDPAKVTRCALQNAASVAGMVLTTQAIVCDKPEKKSAMAMAPQTGMTM</sequence>
<accession>A0A2K1IGG6</accession>
<evidence type="ECO:0000256" key="5">
    <source>
        <dbReference type="RuleBase" id="RU000418"/>
    </source>
</evidence>
<evidence type="ECO:0000313" key="8">
    <source>
        <dbReference type="Proteomes" id="UP000006727"/>
    </source>
</evidence>
<evidence type="ECO:0000256" key="3">
    <source>
        <dbReference type="ARBA" id="ARBA00022840"/>
    </source>
</evidence>
<dbReference type="InterPro" id="IPR027410">
    <property type="entry name" value="TCP-1-like_intermed_sf"/>
</dbReference>
<dbReference type="GO" id="GO:0042026">
    <property type="term" value="P:protein refolding"/>
    <property type="evidence" value="ECO:0007669"/>
    <property type="project" value="InterPro"/>
</dbReference>
<dbReference type="InterPro" id="IPR018370">
    <property type="entry name" value="Chaperonin_Cpn60_CS"/>
</dbReference>
<dbReference type="SUPFAM" id="SSF54849">
    <property type="entry name" value="GroEL-intermediate domain like"/>
    <property type="match status" value="1"/>
</dbReference>
<dbReference type="InterPro" id="IPR027413">
    <property type="entry name" value="GROEL-like_equatorial_sf"/>
</dbReference>
<dbReference type="EnsemblPlants" id="Pp3c24_12180V3.1">
    <property type="protein sequence ID" value="Pp3c24_12180V3.1"/>
    <property type="gene ID" value="Pp3c24_12180"/>
</dbReference>
<gene>
    <name evidence="7" type="primary">LOC112277020</name>
    <name evidence="6" type="ORF">PHYPA_028962</name>
</gene>
<dbReference type="PaxDb" id="3218-PP1S16_322V6.2"/>
<dbReference type="SUPFAM" id="SSF48592">
    <property type="entry name" value="GroEL equatorial domain-like"/>
    <property type="match status" value="1"/>
</dbReference>
<dbReference type="FunFam" id="3.50.7.10:FF:000001">
    <property type="entry name" value="60 kDa chaperonin"/>
    <property type="match status" value="1"/>
</dbReference>
<dbReference type="HAMAP" id="MF_00600">
    <property type="entry name" value="CH60"/>
    <property type="match status" value="1"/>
</dbReference>
<proteinExistence type="inferred from homology"/>
<dbReference type="NCBIfam" id="NF000592">
    <property type="entry name" value="PRK00013.1"/>
    <property type="match status" value="1"/>
</dbReference>
<dbReference type="PRINTS" id="PR00298">
    <property type="entry name" value="CHAPERONIN60"/>
</dbReference>
<keyword evidence="4" id="KW-0143">Chaperone</keyword>
<dbReference type="STRING" id="3218.A0A2K1IGG6"/>
<dbReference type="OrthoDB" id="1733909at2759"/>
<dbReference type="GO" id="GO:0140662">
    <property type="term" value="F:ATP-dependent protein folding chaperone"/>
    <property type="evidence" value="ECO:0007669"/>
    <property type="project" value="InterPro"/>
</dbReference>
<dbReference type="InterPro" id="IPR001844">
    <property type="entry name" value="Cpn60/GroEL"/>
</dbReference>
<organism evidence="6">
    <name type="scientific">Physcomitrium patens</name>
    <name type="common">Spreading-leaved earth moss</name>
    <name type="synonym">Physcomitrella patens</name>
    <dbReference type="NCBI Taxonomy" id="3218"/>
    <lineage>
        <taxon>Eukaryota</taxon>
        <taxon>Viridiplantae</taxon>
        <taxon>Streptophyta</taxon>
        <taxon>Embryophyta</taxon>
        <taxon>Bryophyta</taxon>
        <taxon>Bryophytina</taxon>
        <taxon>Bryopsida</taxon>
        <taxon>Funariidae</taxon>
        <taxon>Funariales</taxon>
        <taxon>Funariaceae</taxon>
        <taxon>Physcomitrium</taxon>
    </lineage>
</organism>
<reference evidence="6 8" key="2">
    <citation type="journal article" date="2018" name="Plant J.">
        <title>The Physcomitrella patens chromosome-scale assembly reveals moss genome structure and evolution.</title>
        <authorList>
            <person name="Lang D."/>
            <person name="Ullrich K.K."/>
            <person name="Murat F."/>
            <person name="Fuchs J."/>
            <person name="Jenkins J."/>
            <person name="Haas F.B."/>
            <person name="Piednoel M."/>
            <person name="Gundlach H."/>
            <person name="Van Bel M."/>
            <person name="Meyberg R."/>
            <person name="Vives C."/>
            <person name="Morata J."/>
            <person name="Symeonidi A."/>
            <person name="Hiss M."/>
            <person name="Muchero W."/>
            <person name="Kamisugi Y."/>
            <person name="Saleh O."/>
            <person name="Blanc G."/>
            <person name="Decker E.L."/>
            <person name="van Gessel N."/>
            <person name="Grimwood J."/>
            <person name="Hayes R.D."/>
            <person name="Graham S.W."/>
            <person name="Gunter L.E."/>
            <person name="McDaniel S.F."/>
            <person name="Hoernstein S.N.W."/>
            <person name="Larsson A."/>
            <person name="Li F.W."/>
            <person name="Perroud P.F."/>
            <person name="Phillips J."/>
            <person name="Ranjan P."/>
            <person name="Rokshar D.S."/>
            <person name="Rothfels C.J."/>
            <person name="Schneider L."/>
            <person name="Shu S."/>
            <person name="Stevenson D.W."/>
            <person name="Thummler F."/>
            <person name="Tillich M."/>
            <person name="Villarreal Aguilar J.C."/>
            <person name="Widiez T."/>
            <person name="Wong G.K."/>
            <person name="Wymore A."/>
            <person name="Zhang Y."/>
            <person name="Zimmer A.D."/>
            <person name="Quatrano R.S."/>
            <person name="Mayer K.F.X."/>
            <person name="Goodstein D."/>
            <person name="Casacuberta J.M."/>
            <person name="Vandepoele K."/>
            <person name="Reski R."/>
            <person name="Cuming A.C."/>
            <person name="Tuskan G.A."/>
            <person name="Maumus F."/>
            <person name="Salse J."/>
            <person name="Schmutz J."/>
            <person name="Rensing S.A."/>
        </authorList>
    </citation>
    <scope>NUCLEOTIDE SEQUENCE [LARGE SCALE GENOMIC DNA]</scope>
    <source>
        <strain evidence="7 8">cv. Gransden 2004</strain>
    </source>
</reference>
<keyword evidence="8" id="KW-1185">Reference proteome</keyword>
<dbReference type="NCBIfam" id="TIGR02348">
    <property type="entry name" value="GroEL"/>
    <property type="match status" value="1"/>
</dbReference>
<dbReference type="Gramene" id="Pp3c24_12180V3.3">
    <property type="protein sequence ID" value="Pp3c24_12180V3.3"/>
    <property type="gene ID" value="Pp3c24_12180"/>
</dbReference>
<dbReference type="PROSITE" id="PS00296">
    <property type="entry name" value="CHAPERONINS_CPN60"/>
    <property type="match status" value="1"/>
</dbReference>
<evidence type="ECO:0000256" key="2">
    <source>
        <dbReference type="ARBA" id="ARBA00022741"/>
    </source>
</evidence>
<comment type="similarity">
    <text evidence="1 5">Belongs to the chaperonin (HSP60) family.</text>
</comment>
<evidence type="ECO:0000256" key="1">
    <source>
        <dbReference type="ARBA" id="ARBA00006607"/>
    </source>
</evidence>
<dbReference type="EnsemblPlants" id="Pp3c24_12180V3.3">
    <property type="protein sequence ID" value="Pp3c24_12180V3.3"/>
    <property type="gene ID" value="Pp3c24_12180"/>
</dbReference>
<dbReference type="AlphaFoldDB" id="A0A2K1IGG6"/>
<dbReference type="GO" id="GO:0006457">
    <property type="term" value="P:protein folding"/>
    <property type="evidence" value="ECO:0000318"/>
    <property type="project" value="GO_Central"/>
</dbReference>
<reference evidence="6 8" key="1">
    <citation type="journal article" date="2008" name="Science">
        <title>The Physcomitrella genome reveals evolutionary insights into the conquest of land by plants.</title>
        <authorList>
            <person name="Rensing S."/>
            <person name="Lang D."/>
            <person name="Zimmer A."/>
            <person name="Terry A."/>
            <person name="Salamov A."/>
            <person name="Shapiro H."/>
            <person name="Nishiyama T."/>
            <person name="Perroud P.-F."/>
            <person name="Lindquist E."/>
            <person name="Kamisugi Y."/>
            <person name="Tanahashi T."/>
            <person name="Sakakibara K."/>
            <person name="Fujita T."/>
            <person name="Oishi K."/>
            <person name="Shin-I T."/>
            <person name="Kuroki Y."/>
            <person name="Toyoda A."/>
            <person name="Suzuki Y."/>
            <person name="Hashimoto A."/>
            <person name="Yamaguchi K."/>
            <person name="Sugano A."/>
            <person name="Kohara Y."/>
            <person name="Fujiyama A."/>
            <person name="Anterola A."/>
            <person name="Aoki S."/>
            <person name="Ashton N."/>
            <person name="Barbazuk W.B."/>
            <person name="Barker E."/>
            <person name="Bennetzen J."/>
            <person name="Bezanilla M."/>
            <person name="Blankenship R."/>
            <person name="Cho S.H."/>
            <person name="Dutcher S."/>
            <person name="Estelle M."/>
            <person name="Fawcett J.A."/>
            <person name="Gundlach H."/>
            <person name="Hanada K."/>
            <person name="Heyl A."/>
            <person name="Hicks K.A."/>
            <person name="Hugh J."/>
            <person name="Lohr M."/>
            <person name="Mayer K."/>
            <person name="Melkozernov A."/>
            <person name="Murata T."/>
            <person name="Nelson D."/>
            <person name="Pils B."/>
            <person name="Prigge M."/>
            <person name="Reiss B."/>
            <person name="Renner T."/>
            <person name="Rombauts S."/>
            <person name="Rushton P."/>
            <person name="Sanderfoot A."/>
            <person name="Schween G."/>
            <person name="Shiu S.-H."/>
            <person name="Stueber K."/>
            <person name="Theodoulou F.L."/>
            <person name="Tu H."/>
            <person name="Van de Peer Y."/>
            <person name="Verrier P.J."/>
            <person name="Waters E."/>
            <person name="Wood A."/>
            <person name="Yang L."/>
            <person name="Cove D."/>
            <person name="Cuming A."/>
            <person name="Hasebe M."/>
            <person name="Lucas S."/>
            <person name="Mishler D.B."/>
            <person name="Reski R."/>
            <person name="Grigoriev I."/>
            <person name="Quatrano R.S."/>
            <person name="Boore J.L."/>
        </authorList>
    </citation>
    <scope>NUCLEOTIDE SEQUENCE [LARGE SCALE GENOMIC DNA]</scope>
    <source>
        <strain evidence="7 8">cv. Gransden 2004</strain>
    </source>
</reference>
<evidence type="ECO:0000313" key="6">
    <source>
        <dbReference type="EMBL" id="PNR28370.1"/>
    </source>
</evidence>
<dbReference type="Pfam" id="PF00118">
    <property type="entry name" value="Cpn60_TCP1"/>
    <property type="match status" value="1"/>
</dbReference>
<dbReference type="EMBL" id="ABEU02000024">
    <property type="protein sequence ID" value="PNR28370.1"/>
    <property type="molecule type" value="Genomic_DNA"/>
</dbReference>
<dbReference type="InterPro" id="IPR027409">
    <property type="entry name" value="GroEL-like_apical_dom_sf"/>
</dbReference>
<dbReference type="OMA" id="NNAERQS"/>
<evidence type="ECO:0008006" key="9">
    <source>
        <dbReference type="Google" id="ProtNLM"/>
    </source>
</evidence>